<feature type="domain" description="Glycosyltransferase 2-like" evidence="1">
    <location>
        <begin position="10"/>
        <end position="164"/>
    </location>
</feature>
<keyword evidence="2" id="KW-0808">Transferase</keyword>
<dbReference type="CDD" id="cd00761">
    <property type="entry name" value="Glyco_tranf_GTA_type"/>
    <property type="match status" value="1"/>
</dbReference>
<proteinExistence type="predicted"/>
<dbReference type="InterPro" id="IPR029044">
    <property type="entry name" value="Nucleotide-diphossugar_trans"/>
</dbReference>
<keyword evidence="2" id="KW-0328">Glycosyltransferase</keyword>
<dbReference type="STRING" id="1851148.SMSP2_01880"/>
<dbReference type="AlphaFoldDB" id="A0A1Q2MFN3"/>
<dbReference type="RefSeq" id="WP_146683673.1">
    <property type="nucleotide sequence ID" value="NZ_CP019646.1"/>
</dbReference>
<dbReference type="GO" id="GO:0016758">
    <property type="term" value="F:hexosyltransferase activity"/>
    <property type="evidence" value="ECO:0007669"/>
    <property type="project" value="UniProtKB-ARBA"/>
</dbReference>
<dbReference type="EC" id="2.4.1.293" evidence="2"/>
<evidence type="ECO:0000313" key="3">
    <source>
        <dbReference type="Proteomes" id="UP000188181"/>
    </source>
</evidence>
<accession>A0A1Q2MFN3</accession>
<dbReference type="PANTHER" id="PTHR22916">
    <property type="entry name" value="GLYCOSYLTRANSFERASE"/>
    <property type="match status" value="1"/>
</dbReference>
<dbReference type="InterPro" id="IPR001173">
    <property type="entry name" value="Glyco_trans_2-like"/>
</dbReference>
<dbReference type="Pfam" id="PF00535">
    <property type="entry name" value="Glycos_transf_2"/>
    <property type="match status" value="1"/>
</dbReference>
<reference evidence="3" key="1">
    <citation type="submission" date="2017-02" db="EMBL/GenBank/DDBJ databases">
        <title>Comparative genomics and description of representatives of a novel lineage of planctomycetes thriving in anoxic sediments.</title>
        <authorList>
            <person name="Spring S."/>
            <person name="Bunk B."/>
            <person name="Sproer C."/>
        </authorList>
    </citation>
    <scope>NUCLEOTIDE SEQUENCE [LARGE SCALE GENOMIC DNA]</scope>
    <source>
        <strain evidence="3">SM-Chi-D1</strain>
    </source>
</reference>
<organism evidence="2 3">
    <name type="scientific">Limihaloglobus sulfuriphilus</name>
    <dbReference type="NCBI Taxonomy" id="1851148"/>
    <lineage>
        <taxon>Bacteria</taxon>
        <taxon>Pseudomonadati</taxon>
        <taxon>Planctomycetota</taxon>
        <taxon>Phycisphaerae</taxon>
        <taxon>Sedimentisphaerales</taxon>
        <taxon>Sedimentisphaeraceae</taxon>
        <taxon>Limihaloglobus</taxon>
    </lineage>
</organism>
<dbReference type="PANTHER" id="PTHR22916:SF3">
    <property type="entry name" value="UDP-GLCNAC:BETAGAL BETA-1,3-N-ACETYLGLUCOSAMINYLTRANSFERASE-LIKE PROTEIN 1"/>
    <property type="match status" value="1"/>
</dbReference>
<dbReference type="KEGG" id="pbas:SMSP2_01880"/>
<evidence type="ECO:0000259" key="1">
    <source>
        <dbReference type="Pfam" id="PF00535"/>
    </source>
</evidence>
<dbReference type="Gene3D" id="3.90.550.10">
    <property type="entry name" value="Spore Coat Polysaccharide Biosynthesis Protein SpsA, Chain A"/>
    <property type="match status" value="1"/>
</dbReference>
<dbReference type="SUPFAM" id="SSF53448">
    <property type="entry name" value="Nucleotide-diphospho-sugar transferases"/>
    <property type="match status" value="1"/>
</dbReference>
<gene>
    <name evidence="2" type="primary">pglI</name>
    <name evidence="2" type="ORF">SMSP2_01880</name>
</gene>
<dbReference type="OrthoDB" id="9784574at2"/>
<keyword evidence="3" id="KW-1185">Reference proteome</keyword>
<protein>
    <submittedName>
        <fullName evidence="2">GalNAc(5)-diNAcBac-PP-undecaprenol beta-1,3-glucosyltransferase</fullName>
        <ecNumber evidence="2">2.4.1.293</ecNumber>
    </submittedName>
</protein>
<dbReference type="EMBL" id="CP019646">
    <property type="protein sequence ID" value="AQQ71506.1"/>
    <property type="molecule type" value="Genomic_DNA"/>
</dbReference>
<sequence length="302" mass="35524">MIENKQFEISIIIPTYNRPNALKRAVRSVIRQCYKNWQLIVVNDGDDMGLPDFFLELNDERVVYSKNKRTKGGNGARNTGALLAKSDYIAFLDDDDEWHKEKLSIQVKHLAEMKLADCSIIGFSYVSRDFDCETKEGKIKPYKLKRKINLKNVLLGRVGLCASSTILIRKSFFVNIGMFDEHLRRHQDLEFMLRVLSKTDVHFCDKNLVFIHGHNEPSFDKLEIYKKQYWDLAQSYLMGFDEKTVKQFYANEYRSLAIYAARDGIYSKLWTYLKEAVRRDFSPSRENLRLFYYIAKFLVINK</sequence>
<evidence type="ECO:0000313" key="2">
    <source>
        <dbReference type="EMBL" id="AQQ71506.1"/>
    </source>
</evidence>
<dbReference type="Proteomes" id="UP000188181">
    <property type="component" value="Chromosome"/>
</dbReference>
<name>A0A1Q2MFN3_9BACT</name>